<keyword evidence="2" id="KW-1185">Reference proteome</keyword>
<protein>
    <submittedName>
        <fullName evidence="1">Uncharacterized protein</fullName>
    </submittedName>
</protein>
<evidence type="ECO:0000313" key="1">
    <source>
        <dbReference type="EMBL" id="KAF5804859.1"/>
    </source>
</evidence>
<reference evidence="1" key="1">
    <citation type="journal article" date="2017" name="Nature">
        <title>The sunflower genome provides insights into oil metabolism, flowering and Asterid evolution.</title>
        <authorList>
            <person name="Badouin H."/>
            <person name="Gouzy J."/>
            <person name="Grassa C.J."/>
            <person name="Murat F."/>
            <person name="Staton S.E."/>
            <person name="Cottret L."/>
            <person name="Lelandais-Briere C."/>
            <person name="Owens G.L."/>
            <person name="Carrere S."/>
            <person name="Mayjonade B."/>
            <person name="Legrand L."/>
            <person name="Gill N."/>
            <person name="Kane N.C."/>
            <person name="Bowers J.E."/>
            <person name="Hubner S."/>
            <person name="Bellec A."/>
            <person name="Berard A."/>
            <person name="Berges H."/>
            <person name="Blanchet N."/>
            <person name="Boniface M.C."/>
            <person name="Brunel D."/>
            <person name="Catrice O."/>
            <person name="Chaidir N."/>
            <person name="Claudel C."/>
            <person name="Donnadieu C."/>
            <person name="Faraut T."/>
            <person name="Fievet G."/>
            <person name="Helmstetter N."/>
            <person name="King M."/>
            <person name="Knapp S.J."/>
            <person name="Lai Z."/>
            <person name="Le Paslier M.C."/>
            <person name="Lippi Y."/>
            <person name="Lorenzon L."/>
            <person name="Mandel J.R."/>
            <person name="Marage G."/>
            <person name="Marchand G."/>
            <person name="Marquand E."/>
            <person name="Bret-Mestries E."/>
            <person name="Morien E."/>
            <person name="Nambeesan S."/>
            <person name="Nguyen T."/>
            <person name="Pegot-Espagnet P."/>
            <person name="Pouilly N."/>
            <person name="Raftis F."/>
            <person name="Sallet E."/>
            <person name="Schiex T."/>
            <person name="Thomas J."/>
            <person name="Vandecasteele C."/>
            <person name="Vares D."/>
            <person name="Vear F."/>
            <person name="Vautrin S."/>
            <person name="Crespi M."/>
            <person name="Mangin B."/>
            <person name="Burke J.M."/>
            <person name="Salse J."/>
            <person name="Munos S."/>
            <person name="Vincourt P."/>
            <person name="Rieseberg L.H."/>
            <person name="Langlade N.B."/>
        </authorList>
    </citation>
    <scope>NUCLEOTIDE SEQUENCE</scope>
    <source>
        <tissue evidence="1">Leaves</tissue>
    </source>
</reference>
<comment type="caution">
    <text evidence="1">The sequence shown here is derived from an EMBL/GenBank/DDBJ whole genome shotgun (WGS) entry which is preliminary data.</text>
</comment>
<organism evidence="1 2">
    <name type="scientific">Helianthus annuus</name>
    <name type="common">Common sunflower</name>
    <dbReference type="NCBI Taxonomy" id="4232"/>
    <lineage>
        <taxon>Eukaryota</taxon>
        <taxon>Viridiplantae</taxon>
        <taxon>Streptophyta</taxon>
        <taxon>Embryophyta</taxon>
        <taxon>Tracheophyta</taxon>
        <taxon>Spermatophyta</taxon>
        <taxon>Magnoliopsida</taxon>
        <taxon>eudicotyledons</taxon>
        <taxon>Gunneridae</taxon>
        <taxon>Pentapetalae</taxon>
        <taxon>asterids</taxon>
        <taxon>campanulids</taxon>
        <taxon>Asterales</taxon>
        <taxon>Asteraceae</taxon>
        <taxon>Asteroideae</taxon>
        <taxon>Heliantheae alliance</taxon>
        <taxon>Heliantheae</taxon>
        <taxon>Helianthus</taxon>
    </lineage>
</organism>
<gene>
    <name evidence="1" type="ORF">HanXRQr2_Chr05g0202121</name>
</gene>
<dbReference type="AlphaFoldDB" id="A0A9K3NLM7"/>
<accession>A0A9K3NLM7</accession>
<dbReference type="EMBL" id="MNCJ02000320">
    <property type="protein sequence ID" value="KAF5804859.1"/>
    <property type="molecule type" value="Genomic_DNA"/>
</dbReference>
<name>A0A9K3NLM7_HELAN</name>
<dbReference type="Gramene" id="mRNA:HanXRQr2_Chr05g0202121">
    <property type="protein sequence ID" value="mRNA:HanXRQr2_Chr05g0202121"/>
    <property type="gene ID" value="HanXRQr2_Chr05g0202121"/>
</dbReference>
<proteinExistence type="predicted"/>
<sequence length="157" mass="17809">MVSNDGRSQQIDGRRRSAMVKTREHILVTYGLGFSPYYRLGMRYVCFYALHFGTGDDNFCLQKKMFHNQGVAHACSLATPPVIGKAVDVMLLQRLQRNELLRYHYVKTELSAADLMVSVKPFTRREDRKTNSLTDQPGSVIAYGRLSTPAPTMDMTL</sequence>
<reference evidence="1" key="2">
    <citation type="submission" date="2020-06" db="EMBL/GenBank/DDBJ databases">
        <title>Helianthus annuus Genome sequencing and assembly Release 2.</title>
        <authorList>
            <person name="Gouzy J."/>
            <person name="Langlade N."/>
            <person name="Munos S."/>
        </authorList>
    </citation>
    <scope>NUCLEOTIDE SEQUENCE</scope>
    <source>
        <tissue evidence="1">Leaves</tissue>
    </source>
</reference>
<dbReference type="Proteomes" id="UP000215914">
    <property type="component" value="Unassembled WGS sequence"/>
</dbReference>
<evidence type="ECO:0000313" key="2">
    <source>
        <dbReference type="Proteomes" id="UP000215914"/>
    </source>
</evidence>